<feature type="region of interest" description="Disordered" evidence="1">
    <location>
        <begin position="1"/>
        <end position="22"/>
    </location>
</feature>
<protein>
    <submittedName>
        <fullName evidence="2">Uncharacterized protein</fullName>
    </submittedName>
</protein>
<evidence type="ECO:0000313" key="3">
    <source>
        <dbReference type="Proteomes" id="UP001303046"/>
    </source>
</evidence>
<organism evidence="2 3">
    <name type="scientific">Necator americanus</name>
    <name type="common">Human hookworm</name>
    <dbReference type="NCBI Taxonomy" id="51031"/>
    <lineage>
        <taxon>Eukaryota</taxon>
        <taxon>Metazoa</taxon>
        <taxon>Ecdysozoa</taxon>
        <taxon>Nematoda</taxon>
        <taxon>Chromadorea</taxon>
        <taxon>Rhabditida</taxon>
        <taxon>Rhabditina</taxon>
        <taxon>Rhabditomorpha</taxon>
        <taxon>Strongyloidea</taxon>
        <taxon>Ancylostomatidae</taxon>
        <taxon>Bunostominae</taxon>
        <taxon>Necator</taxon>
    </lineage>
</organism>
<comment type="caution">
    <text evidence="2">The sequence shown here is derived from an EMBL/GenBank/DDBJ whole genome shotgun (WGS) entry which is preliminary data.</text>
</comment>
<evidence type="ECO:0000313" key="2">
    <source>
        <dbReference type="EMBL" id="KAK6745157.1"/>
    </source>
</evidence>
<name>A0ABR1D3N6_NECAM</name>
<evidence type="ECO:0000256" key="1">
    <source>
        <dbReference type="SAM" id="MobiDB-lite"/>
    </source>
</evidence>
<proteinExistence type="predicted"/>
<dbReference type="EMBL" id="JAVFWL010000003">
    <property type="protein sequence ID" value="KAK6745157.1"/>
    <property type="molecule type" value="Genomic_DNA"/>
</dbReference>
<keyword evidence="3" id="KW-1185">Reference proteome</keyword>
<accession>A0ABR1D3N6</accession>
<gene>
    <name evidence="2" type="primary">Necator_chrIII.g12477</name>
    <name evidence="2" type="ORF">RB195_011711</name>
</gene>
<sequence length="151" mass="17158">MLAEFDETKRVKRSSSAEPRQDNVYEERIETWALSKQEENAINVSVRERGIERVMLGVTRFAQVKEEIRSSLLRHRWKIRDAKQRRDATGQHLHAIWTNGSITGARSSRSINNGGPDDTGKDVSAMAKLMTQLSLAFDLQFGTAIFEADHT</sequence>
<dbReference type="Proteomes" id="UP001303046">
    <property type="component" value="Unassembled WGS sequence"/>
</dbReference>
<reference evidence="2 3" key="1">
    <citation type="submission" date="2023-08" db="EMBL/GenBank/DDBJ databases">
        <title>A Necator americanus chromosomal reference genome.</title>
        <authorList>
            <person name="Ilik V."/>
            <person name="Petrzelkova K.J."/>
            <person name="Pardy F."/>
            <person name="Fuh T."/>
            <person name="Niatou-Singa F.S."/>
            <person name="Gouil Q."/>
            <person name="Baker L."/>
            <person name="Ritchie M.E."/>
            <person name="Jex A.R."/>
            <person name="Gazzola D."/>
            <person name="Li H."/>
            <person name="Toshio Fujiwara R."/>
            <person name="Zhan B."/>
            <person name="Aroian R.V."/>
            <person name="Pafco B."/>
            <person name="Schwarz E.M."/>
        </authorList>
    </citation>
    <scope>NUCLEOTIDE SEQUENCE [LARGE SCALE GENOMIC DNA]</scope>
    <source>
        <strain evidence="2 3">Aroian</strain>
        <tissue evidence="2">Whole animal</tissue>
    </source>
</reference>